<feature type="region of interest" description="Disordered" evidence="2">
    <location>
        <begin position="192"/>
        <end position="217"/>
    </location>
</feature>
<proteinExistence type="inferred from homology"/>
<name>A0A502G7Q8_9PROT</name>
<dbReference type="InterPro" id="IPR005881">
    <property type="entry name" value="Ser_O-AcTrfase"/>
</dbReference>
<gene>
    <name evidence="3" type="ORF">EAH89_12305</name>
</gene>
<dbReference type="GO" id="GO:0009001">
    <property type="term" value="F:serine O-acetyltransferase activity"/>
    <property type="evidence" value="ECO:0007669"/>
    <property type="project" value="UniProtKB-EC"/>
</dbReference>
<evidence type="ECO:0000256" key="2">
    <source>
        <dbReference type="SAM" id="MobiDB-lite"/>
    </source>
</evidence>
<accession>A0A502G7Q8</accession>
<reference evidence="3 4" key="1">
    <citation type="journal article" date="2019" name="Environ. Microbiol.">
        <title>Species interactions and distinct microbial communities in high Arctic permafrost affected cryosols are associated with the CH4 and CO2 gas fluxes.</title>
        <authorList>
            <person name="Altshuler I."/>
            <person name="Hamel J."/>
            <person name="Turney S."/>
            <person name="Magnuson E."/>
            <person name="Levesque R."/>
            <person name="Greer C."/>
            <person name="Whyte L.G."/>
        </authorList>
    </citation>
    <scope>NUCLEOTIDE SEQUENCE [LARGE SCALE GENOMIC DNA]</scope>
    <source>
        <strain evidence="3 4">S9.3B</strain>
    </source>
</reference>
<dbReference type="PANTHER" id="PTHR42811">
    <property type="entry name" value="SERINE ACETYLTRANSFERASE"/>
    <property type="match status" value="1"/>
</dbReference>
<dbReference type="PIRSF" id="PIRSF000441">
    <property type="entry name" value="CysE"/>
    <property type="match status" value="1"/>
</dbReference>
<organism evidence="3 4">
    <name type="scientific">Muricoccus nepalensis</name>
    <dbReference type="NCBI Taxonomy" id="1854500"/>
    <lineage>
        <taxon>Bacteria</taxon>
        <taxon>Pseudomonadati</taxon>
        <taxon>Pseudomonadota</taxon>
        <taxon>Alphaproteobacteria</taxon>
        <taxon>Acetobacterales</taxon>
        <taxon>Roseomonadaceae</taxon>
        <taxon>Muricoccus</taxon>
    </lineage>
</organism>
<keyword evidence="4" id="KW-1185">Reference proteome</keyword>
<sequence>MAMTWLQAFRQDIGRYREAGGPQAALRLVLANQGLHALLQYRVANALHRSALPPRVKRPLLVLMIAWQKLVEMTAHACIPYRATIGPGLLLGNLGNTFIGDDAVIGAGCEIRDGATLGVAGRGAQRGSPRLGNGVVVGERAVIAGKVTLGDRAVVAPGSLVLCSFAADTVVARNPAFPVTREEDLHLLVPGLATPRPPARPNPRRAPAAEGLLLSSA</sequence>
<dbReference type="AlphaFoldDB" id="A0A502G7Q8"/>
<comment type="caution">
    <text evidence="3">The sequence shown here is derived from an EMBL/GenBank/DDBJ whole genome shotgun (WGS) entry which is preliminary data.</text>
</comment>
<keyword evidence="1 3" id="KW-0808">Transferase</keyword>
<protein>
    <recommendedName>
        <fullName evidence="1">Serine acetyltransferase</fullName>
        <ecNumber evidence="1">2.3.1.30</ecNumber>
    </recommendedName>
</protein>
<dbReference type="SUPFAM" id="SSF51161">
    <property type="entry name" value="Trimeric LpxA-like enzymes"/>
    <property type="match status" value="1"/>
</dbReference>
<comment type="catalytic activity">
    <reaction evidence="1">
        <text>L-serine + acetyl-CoA = O-acetyl-L-serine + CoA</text>
        <dbReference type="Rhea" id="RHEA:24560"/>
        <dbReference type="ChEBI" id="CHEBI:33384"/>
        <dbReference type="ChEBI" id="CHEBI:57287"/>
        <dbReference type="ChEBI" id="CHEBI:57288"/>
        <dbReference type="ChEBI" id="CHEBI:58340"/>
        <dbReference type="EC" id="2.3.1.30"/>
    </reaction>
</comment>
<comment type="similarity">
    <text evidence="1">Belongs to the transferase hexapeptide repeat family.</text>
</comment>
<keyword evidence="1" id="KW-0012">Acyltransferase</keyword>
<dbReference type="Pfam" id="PF00132">
    <property type="entry name" value="Hexapep"/>
    <property type="match status" value="1"/>
</dbReference>
<dbReference type="GO" id="GO:0006535">
    <property type="term" value="P:cysteine biosynthetic process from serine"/>
    <property type="evidence" value="ECO:0007669"/>
    <property type="project" value="InterPro"/>
</dbReference>
<dbReference type="EMBL" id="RCZP01000010">
    <property type="protein sequence ID" value="TPG56853.1"/>
    <property type="molecule type" value="Genomic_DNA"/>
</dbReference>
<dbReference type="GO" id="GO:0005737">
    <property type="term" value="C:cytoplasm"/>
    <property type="evidence" value="ECO:0007669"/>
    <property type="project" value="InterPro"/>
</dbReference>
<evidence type="ECO:0000313" key="4">
    <source>
        <dbReference type="Proteomes" id="UP000317078"/>
    </source>
</evidence>
<evidence type="ECO:0000313" key="3">
    <source>
        <dbReference type="EMBL" id="TPG56853.1"/>
    </source>
</evidence>
<dbReference type="Proteomes" id="UP000317078">
    <property type="component" value="Unassembled WGS sequence"/>
</dbReference>
<dbReference type="EC" id="2.3.1.30" evidence="1"/>
<evidence type="ECO:0000256" key="1">
    <source>
        <dbReference type="PIRNR" id="PIRNR000441"/>
    </source>
</evidence>
<dbReference type="InterPro" id="IPR001451">
    <property type="entry name" value="Hexapep"/>
</dbReference>
<dbReference type="InterPro" id="IPR011004">
    <property type="entry name" value="Trimer_LpxA-like_sf"/>
</dbReference>
<dbReference type="Gene3D" id="2.160.10.10">
    <property type="entry name" value="Hexapeptide repeat proteins"/>
    <property type="match status" value="1"/>
</dbReference>